<feature type="transmembrane region" description="Helical" evidence="1">
    <location>
        <begin position="20"/>
        <end position="42"/>
    </location>
</feature>
<dbReference type="KEGG" id="fcy:FRACYDRAFT_242438"/>
<accession>A0A1E7F7W6</accession>
<keyword evidence="1" id="KW-0472">Membrane</keyword>
<name>A0A1E7F7W6_9STRA</name>
<reference evidence="2 3" key="1">
    <citation type="submission" date="2016-09" db="EMBL/GenBank/DDBJ databases">
        <title>Extensive genetic diversity and differential bi-allelic expression allows diatom success in the polar Southern Ocean.</title>
        <authorList>
            <consortium name="DOE Joint Genome Institute"/>
            <person name="Mock T."/>
            <person name="Otillar R.P."/>
            <person name="Strauss J."/>
            <person name="Dupont C."/>
            <person name="Frickenhaus S."/>
            <person name="Maumus F."/>
            <person name="Mcmullan M."/>
            <person name="Sanges R."/>
            <person name="Schmutz J."/>
            <person name="Toseland A."/>
            <person name="Valas R."/>
            <person name="Veluchamy A."/>
            <person name="Ward B.J."/>
            <person name="Allen A."/>
            <person name="Barry K."/>
            <person name="Falciatore A."/>
            <person name="Ferrante M."/>
            <person name="Fortunato A.E."/>
            <person name="Gloeckner G."/>
            <person name="Gruber A."/>
            <person name="Hipkin R."/>
            <person name="Janech M."/>
            <person name="Kroth P."/>
            <person name="Leese F."/>
            <person name="Lindquist E."/>
            <person name="Lyon B.R."/>
            <person name="Martin J."/>
            <person name="Mayer C."/>
            <person name="Parker M."/>
            <person name="Quesneville H."/>
            <person name="Raymond J."/>
            <person name="Uhlig C."/>
            <person name="Valentin K.U."/>
            <person name="Worden A.Z."/>
            <person name="Armbrust E.V."/>
            <person name="Bowler C."/>
            <person name="Green B."/>
            <person name="Moulton V."/>
            <person name="Van Oosterhout C."/>
            <person name="Grigoriev I."/>
        </authorList>
    </citation>
    <scope>NUCLEOTIDE SEQUENCE [LARGE SCALE GENOMIC DNA]</scope>
    <source>
        <strain evidence="2 3">CCMP1102</strain>
    </source>
</reference>
<dbReference type="EMBL" id="KV784361">
    <property type="protein sequence ID" value="OEU14085.1"/>
    <property type="molecule type" value="Genomic_DNA"/>
</dbReference>
<evidence type="ECO:0000313" key="3">
    <source>
        <dbReference type="Proteomes" id="UP000095751"/>
    </source>
</evidence>
<proteinExistence type="predicted"/>
<keyword evidence="1" id="KW-1133">Transmembrane helix</keyword>
<dbReference type="InParanoid" id="A0A1E7F7W6"/>
<sequence>MADSTNDEVVIDKHSGYEATLIGVAITAIILGVLGLFIVYYIRTFQSKKEEAINKKCIYPYLQNFEVDDIDIRRAPTGGWHGTYMNKLAYGINEFEARSETSDGRDSNSSSKDTLLSTTYDDNNEVKEDAVDIIIGRQDFEKARKDSRFMGGVATKAAPYYGLSVVDDSNDETVYDDVRPWQKTEDTI</sequence>
<gene>
    <name evidence="2" type="ORF">FRACYDRAFT_242438</name>
</gene>
<keyword evidence="3" id="KW-1185">Reference proteome</keyword>
<organism evidence="2 3">
    <name type="scientific">Fragilariopsis cylindrus CCMP1102</name>
    <dbReference type="NCBI Taxonomy" id="635003"/>
    <lineage>
        <taxon>Eukaryota</taxon>
        <taxon>Sar</taxon>
        <taxon>Stramenopiles</taxon>
        <taxon>Ochrophyta</taxon>
        <taxon>Bacillariophyta</taxon>
        <taxon>Bacillariophyceae</taxon>
        <taxon>Bacillariophycidae</taxon>
        <taxon>Bacillariales</taxon>
        <taxon>Bacillariaceae</taxon>
        <taxon>Fragilariopsis</taxon>
    </lineage>
</organism>
<dbReference type="OrthoDB" id="48774at2759"/>
<dbReference type="Proteomes" id="UP000095751">
    <property type="component" value="Unassembled WGS sequence"/>
</dbReference>
<evidence type="ECO:0000313" key="2">
    <source>
        <dbReference type="EMBL" id="OEU14085.1"/>
    </source>
</evidence>
<keyword evidence="1" id="KW-0812">Transmembrane</keyword>
<protein>
    <submittedName>
        <fullName evidence="2">Uncharacterized protein</fullName>
    </submittedName>
</protein>
<evidence type="ECO:0000256" key="1">
    <source>
        <dbReference type="SAM" id="Phobius"/>
    </source>
</evidence>
<dbReference type="AlphaFoldDB" id="A0A1E7F7W6"/>